<dbReference type="AlphaFoldDB" id="A0A2W5IAV8"/>
<sequence length="106" mass="10663">MSLTHVSANIPAISAFGKALGATGAELAAEKGLLEATSSAIILPSLGVIATEFALAYEAAHTVHNAGFAQVVADLEDSAARSAATSAAYLATEKAHRDTIAKEGLL</sequence>
<gene>
    <name evidence="1" type="ORF">DI579_03340</name>
</gene>
<protein>
    <recommendedName>
        <fullName evidence="3">ESX-1 secretion-associated protein</fullName>
    </recommendedName>
</protein>
<dbReference type="RefSeq" id="WP_290598968.1">
    <property type="nucleotide sequence ID" value="NZ_CAKZIO010000014.1"/>
</dbReference>
<evidence type="ECO:0000313" key="2">
    <source>
        <dbReference type="Proteomes" id="UP000248606"/>
    </source>
</evidence>
<dbReference type="Proteomes" id="UP000248606">
    <property type="component" value="Unassembled WGS sequence"/>
</dbReference>
<dbReference type="EMBL" id="QFOZ01000003">
    <property type="protein sequence ID" value="PZP89251.1"/>
    <property type="molecule type" value="Genomic_DNA"/>
</dbReference>
<accession>A0A2W5IAV8</accession>
<reference evidence="1 2" key="1">
    <citation type="submission" date="2017-08" db="EMBL/GenBank/DDBJ databases">
        <title>Infants hospitalized years apart are colonized by the same room-sourced microbial strains.</title>
        <authorList>
            <person name="Brooks B."/>
            <person name="Olm M.R."/>
            <person name="Firek B.A."/>
            <person name="Baker R."/>
            <person name="Thomas B.C."/>
            <person name="Morowitz M.J."/>
            <person name="Banfield J.F."/>
        </authorList>
    </citation>
    <scope>NUCLEOTIDE SEQUENCE [LARGE SCALE GENOMIC DNA]</scope>
    <source>
        <strain evidence="1">S2_006_000_R1_57</strain>
    </source>
</reference>
<proteinExistence type="predicted"/>
<evidence type="ECO:0000313" key="1">
    <source>
        <dbReference type="EMBL" id="PZP89251.1"/>
    </source>
</evidence>
<comment type="caution">
    <text evidence="1">The sequence shown here is derived from an EMBL/GenBank/DDBJ whole genome shotgun (WGS) entry which is preliminary data.</text>
</comment>
<name>A0A2W5IAV8_9ACTN</name>
<organism evidence="1 2">
    <name type="scientific">Lawsonella clevelandensis</name>
    <dbReference type="NCBI Taxonomy" id="1528099"/>
    <lineage>
        <taxon>Bacteria</taxon>
        <taxon>Bacillati</taxon>
        <taxon>Actinomycetota</taxon>
        <taxon>Actinomycetes</taxon>
        <taxon>Mycobacteriales</taxon>
        <taxon>Lawsonellaceae</taxon>
        <taxon>Lawsonella</taxon>
    </lineage>
</organism>
<evidence type="ECO:0008006" key="3">
    <source>
        <dbReference type="Google" id="ProtNLM"/>
    </source>
</evidence>